<accession>A0A6I4VWI9</accession>
<dbReference type="InterPro" id="IPR011009">
    <property type="entry name" value="Kinase-like_dom_sf"/>
</dbReference>
<dbReference type="Gene3D" id="3.90.1200.10">
    <property type="match status" value="1"/>
</dbReference>
<evidence type="ECO:0000313" key="2">
    <source>
        <dbReference type="EMBL" id="MXQ62689.1"/>
    </source>
</evidence>
<reference evidence="2 3" key="1">
    <citation type="submission" date="2019-12" db="EMBL/GenBank/DDBJ databases">
        <title>Nocardia macrotermitis sp. nov. and Nocardia aurantia sp. nov., isolated from the gut of the fungus growing-termite Macrotermes natalensis.</title>
        <authorList>
            <person name="Christine B."/>
            <person name="Rene B."/>
        </authorList>
    </citation>
    <scope>NUCLEOTIDE SEQUENCE [LARGE SCALE GENOMIC DNA]</scope>
    <source>
        <strain evidence="2 3">DSM 102126</strain>
    </source>
</reference>
<sequence>MTHSDPSRRPPGRRTLRWIEECCGLGSTVRVLRPLPGGGHVNHAVVVETGAGSVRTLVLRRWPRPADEDAHAIAAEFSPEREIAALTLLAGNGVAAPPLVAADPSGAYTDAPALLLERLPGHPPRPTSNDLPVVLIQTAAALLPIHAVRGASSMPHYVPRIAAEDAAPPPRATRPDVWERAAEIAAGRAPDAPARFIHCDYQPDNTLWAFGALSGVVDWSEVSCGPAAVDVAVMRLHLGLRYGLPVADHFVEIFDQVSGGYVHDPYWDVRVALDALPCGADVLDEAHVMLHEAFLGAALARLGAAATG</sequence>
<evidence type="ECO:0000259" key="1">
    <source>
        <dbReference type="Pfam" id="PF01636"/>
    </source>
</evidence>
<dbReference type="Proteomes" id="UP000431901">
    <property type="component" value="Unassembled WGS sequence"/>
</dbReference>
<keyword evidence="3" id="KW-1185">Reference proteome</keyword>
<dbReference type="RefSeq" id="WP_161100948.1">
    <property type="nucleotide sequence ID" value="NZ_WUTW01000001.1"/>
</dbReference>
<dbReference type="GO" id="GO:0016740">
    <property type="term" value="F:transferase activity"/>
    <property type="evidence" value="ECO:0007669"/>
    <property type="project" value="UniProtKB-KW"/>
</dbReference>
<name>A0A6I4VWI9_9ACTN</name>
<dbReference type="SUPFAM" id="SSF56112">
    <property type="entry name" value="Protein kinase-like (PK-like)"/>
    <property type="match status" value="1"/>
</dbReference>
<dbReference type="Pfam" id="PF01636">
    <property type="entry name" value="APH"/>
    <property type="match status" value="1"/>
</dbReference>
<dbReference type="OrthoDB" id="4706173at2"/>
<dbReference type="EMBL" id="WUTW01000001">
    <property type="protein sequence ID" value="MXQ62689.1"/>
    <property type="molecule type" value="Genomic_DNA"/>
</dbReference>
<proteinExistence type="predicted"/>
<feature type="domain" description="Aminoglycoside phosphotransferase" evidence="1">
    <location>
        <begin position="37"/>
        <end position="242"/>
    </location>
</feature>
<dbReference type="InterPro" id="IPR002575">
    <property type="entry name" value="Aminoglycoside_PTrfase"/>
</dbReference>
<dbReference type="AlphaFoldDB" id="A0A6I4VWI9"/>
<organism evidence="2 3">
    <name type="scientific">Actinomadura rayongensis</name>
    <dbReference type="NCBI Taxonomy" id="1429076"/>
    <lineage>
        <taxon>Bacteria</taxon>
        <taxon>Bacillati</taxon>
        <taxon>Actinomycetota</taxon>
        <taxon>Actinomycetes</taxon>
        <taxon>Streptosporangiales</taxon>
        <taxon>Thermomonosporaceae</taxon>
        <taxon>Actinomadura</taxon>
    </lineage>
</organism>
<gene>
    <name evidence="2" type="ORF">GQ466_01420</name>
</gene>
<keyword evidence="2" id="KW-0808">Transferase</keyword>
<evidence type="ECO:0000313" key="3">
    <source>
        <dbReference type="Proteomes" id="UP000431901"/>
    </source>
</evidence>
<protein>
    <submittedName>
        <fullName evidence="2">Phosphotransferase</fullName>
    </submittedName>
</protein>
<comment type="caution">
    <text evidence="2">The sequence shown here is derived from an EMBL/GenBank/DDBJ whole genome shotgun (WGS) entry which is preliminary data.</text>
</comment>